<protein>
    <recommendedName>
        <fullName evidence="7">Major facilitator superfamily (MFS) profile domain-containing protein</fullName>
    </recommendedName>
</protein>
<feature type="transmembrane region" description="Helical" evidence="6">
    <location>
        <begin position="388"/>
        <end position="407"/>
    </location>
</feature>
<feature type="transmembrane region" description="Helical" evidence="6">
    <location>
        <begin position="428"/>
        <end position="447"/>
    </location>
</feature>
<feature type="transmembrane region" description="Helical" evidence="6">
    <location>
        <begin position="114"/>
        <end position="131"/>
    </location>
</feature>
<proteinExistence type="predicted"/>
<feature type="transmembrane region" description="Helical" evidence="6">
    <location>
        <begin position="206"/>
        <end position="231"/>
    </location>
</feature>
<feature type="transmembrane region" description="Helical" evidence="6">
    <location>
        <begin position="453"/>
        <end position="478"/>
    </location>
</feature>
<dbReference type="HOGENOM" id="CLU_008455_11_4_1"/>
<dbReference type="InterPro" id="IPR011701">
    <property type="entry name" value="MFS"/>
</dbReference>
<organism evidence="8 9">
    <name type="scientific">Collybiopsis luxurians FD-317 M1</name>
    <dbReference type="NCBI Taxonomy" id="944289"/>
    <lineage>
        <taxon>Eukaryota</taxon>
        <taxon>Fungi</taxon>
        <taxon>Dikarya</taxon>
        <taxon>Basidiomycota</taxon>
        <taxon>Agaricomycotina</taxon>
        <taxon>Agaricomycetes</taxon>
        <taxon>Agaricomycetidae</taxon>
        <taxon>Agaricales</taxon>
        <taxon>Marasmiineae</taxon>
        <taxon>Omphalotaceae</taxon>
        <taxon>Collybiopsis</taxon>
        <taxon>Collybiopsis luxurians</taxon>
    </lineage>
</organism>
<feature type="region of interest" description="Disordered" evidence="5">
    <location>
        <begin position="60"/>
        <end position="102"/>
    </location>
</feature>
<name>A0A0D0CU18_9AGAR</name>
<evidence type="ECO:0000313" key="8">
    <source>
        <dbReference type="EMBL" id="KIK59308.1"/>
    </source>
</evidence>
<feature type="transmembrane region" description="Helical" evidence="6">
    <location>
        <begin position="269"/>
        <end position="291"/>
    </location>
</feature>
<dbReference type="PANTHER" id="PTHR23502">
    <property type="entry name" value="MAJOR FACILITATOR SUPERFAMILY"/>
    <property type="match status" value="1"/>
</dbReference>
<dbReference type="PANTHER" id="PTHR23502:SF74">
    <property type="entry name" value="MAJOR FACILITATOR SUPERFAMILY (MFS) PROFILE DOMAIN-CONTAINING PROTEIN"/>
    <property type="match status" value="1"/>
</dbReference>
<evidence type="ECO:0000256" key="6">
    <source>
        <dbReference type="SAM" id="Phobius"/>
    </source>
</evidence>
<feature type="domain" description="Major facilitator superfamily (MFS) profile" evidence="7">
    <location>
        <begin position="116"/>
        <end position="549"/>
    </location>
</feature>
<dbReference type="FunFam" id="1.20.1250.20:FF:000082">
    <property type="entry name" value="MFS multidrug transporter, putative"/>
    <property type="match status" value="1"/>
</dbReference>
<evidence type="ECO:0000313" key="9">
    <source>
        <dbReference type="Proteomes" id="UP000053593"/>
    </source>
</evidence>
<reference evidence="8 9" key="1">
    <citation type="submission" date="2014-04" db="EMBL/GenBank/DDBJ databases">
        <title>Evolutionary Origins and Diversification of the Mycorrhizal Mutualists.</title>
        <authorList>
            <consortium name="DOE Joint Genome Institute"/>
            <consortium name="Mycorrhizal Genomics Consortium"/>
            <person name="Kohler A."/>
            <person name="Kuo A."/>
            <person name="Nagy L.G."/>
            <person name="Floudas D."/>
            <person name="Copeland A."/>
            <person name="Barry K.W."/>
            <person name="Cichocki N."/>
            <person name="Veneault-Fourrey C."/>
            <person name="LaButti K."/>
            <person name="Lindquist E.A."/>
            <person name="Lipzen A."/>
            <person name="Lundell T."/>
            <person name="Morin E."/>
            <person name="Murat C."/>
            <person name="Riley R."/>
            <person name="Ohm R."/>
            <person name="Sun H."/>
            <person name="Tunlid A."/>
            <person name="Henrissat B."/>
            <person name="Grigoriev I.V."/>
            <person name="Hibbett D.S."/>
            <person name="Martin F."/>
        </authorList>
    </citation>
    <scope>NUCLEOTIDE SEQUENCE [LARGE SCALE GENOMIC DNA]</scope>
    <source>
        <strain evidence="8 9">FD-317 M1</strain>
    </source>
</reference>
<dbReference type="PROSITE" id="PS50850">
    <property type="entry name" value="MFS"/>
    <property type="match status" value="1"/>
</dbReference>
<feature type="transmembrane region" description="Helical" evidence="6">
    <location>
        <begin position="349"/>
        <end position="368"/>
    </location>
</feature>
<sequence>MSPSPSLRGADDGRTPRSSLTAAEVEELSNLPTGMSTPRTATFDASLEQQVLDTEARIEQYGGNDVRDPLPKSATSSTNAKKGHAADSVNPNLITWDGPEDPTNPQNFGYGRKWAITLMCVSMSLCVAFGSSAPTPSITRIVAEFDVSTEVSYLMLTLYLLGFVFGPPLWGPGSEMFGRRLILTSSMSAFTLFHLGQALAPNMQTFLVTRFFCGFFGVAPFTVCSGVIADIWPALGRGPATSLFSASTFLGPVLGPLVGGFIADSSASWRWSIWVMMIFAGVASTIIIVFLPETYTPILLLWKAQRLRKENPEKTKDLYAEHETRDFSIRGILHQTVFRPFHMLVLEPILMLVTVYISLVYGVLYALFEAIPVVFETKHGFTISQTGLIFIGVGIGTSLASVVNHLLTRHYATLVVKWRGFPPPEQRLYGSMIAGPCLVIGAFWLGWTGEYSSIHWAVPAISTIFIGFGIGAIFIGFLSYLVDTYLMYAASAFAANTIVRSLVAAAFPLFTVQMFEKLGINWASTLLGLVALVLCPMPFLFYKYGPRIRASSKFAPCMDLKIAAEWEREERLRRKESQV</sequence>
<dbReference type="Proteomes" id="UP000053593">
    <property type="component" value="Unassembled WGS sequence"/>
</dbReference>
<keyword evidence="9" id="KW-1185">Reference proteome</keyword>
<dbReference type="InterPro" id="IPR020846">
    <property type="entry name" value="MFS_dom"/>
</dbReference>
<dbReference type="Pfam" id="PF07690">
    <property type="entry name" value="MFS_1"/>
    <property type="match status" value="1"/>
</dbReference>
<dbReference type="EMBL" id="KN834780">
    <property type="protein sequence ID" value="KIK59308.1"/>
    <property type="molecule type" value="Genomic_DNA"/>
</dbReference>
<evidence type="ECO:0000256" key="3">
    <source>
        <dbReference type="ARBA" id="ARBA00022989"/>
    </source>
</evidence>
<feature type="transmembrane region" description="Helical" evidence="6">
    <location>
        <begin position="522"/>
        <end position="542"/>
    </location>
</feature>
<feature type="region of interest" description="Disordered" evidence="5">
    <location>
        <begin position="1"/>
        <end position="41"/>
    </location>
</feature>
<dbReference type="GO" id="GO:0022857">
    <property type="term" value="F:transmembrane transporter activity"/>
    <property type="evidence" value="ECO:0007669"/>
    <property type="project" value="InterPro"/>
</dbReference>
<dbReference type="OrthoDB" id="9986881at2759"/>
<dbReference type="GO" id="GO:0005886">
    <property type="term" value="C:plasma membrane"/>
    <property type="evidence" value="ECO:0007669"/>
    <property type="project" value="TreeGrafter"/>
</dbReference>
<evidence type="ECO:0000256" key="1">
    <source>
        <dbReference type="ARBA" id="ARBA00004141"/>
    </source>
</evidence>
<accession>A0A0D0CU18</accession>
<evidence type="ECO:0000256" key="5">
    <source>
        <dbReference type="SAM" id="MobiDB-lite"/>
    </source>
</evidence>
<keyword evidence="3 6" id="KW-1133">Transmembrane helix</keyword>
<dbReference type="CDD" id="cd17323">
    <property type="entry name" value="MFS_Tpo1_MDR_like"/>
    <property type="match status" value="1"/>
</dbReference>
<dbReference type="Gene3D" id="1.20.1250.20">
    <property type="entry name" value="MFS general substrate transporter like domains"/>
    <property type="match status" value="1"/>
</dbReference>
<evidence type="ECO:0000256" key="2">
    <source>
        <dbReference type="ARBA" id="ARBA00022692"/>
    </source>
</evidence>
<dbReference type="AlphaFoldDB" id="A0A0D0CU18"/>
<feature type="transmembrane region" description="Helical" evidence="6">
    <location>
        <begin position="181"/>
        <end position="200"/>
    </location>
</feature>
<keyword evidence="4 6" id="KW-0472">Membrane</keyword>
<feature type="compositionally biased region" description="Polar residues" evidence="5">
    <location>
        <begin position="30"/>
        <end position="40"/>
    </location>
</feature>
<dbReference type="SUPFAM" id="SSF103473">
    <property type="entry name" value="MFS general substrate transporter"/>
    <property type="match status" value="1"/>
</dbReference>
<gene>
    <name evidence="8" type="ORF">GYMLUDRAFT_44678</name>
</gene>
<dbReference type="InterPro" id="IPR036259">
    <property type="entry name" value="MFS_trans_sf"/>
</dbReference>
<evidence type="ECO:0000256" key="4">
    <source>
        <dbReference type="ARBA" id="ARBA00023136"/>
    </source>
</evidence>
<feature type="transmembrane region" description="Helical" evidence="6">
    <location>
        <begin position="151"/>
        <end position="169"/>
    </location>
</feature>
<feature type="transmembrane region" description="Helical" evidence="6">
    <location>
        <begin position="485"/>
        <end position="510"/>
    </location>
</feature>
<feature type="transmembrane region" description="Helical" evidence="6">
    <location>
        <begin position="243"/>
        <end position="263"/>
    </location>
</feature>
<keyword evidence="2 6" id="KW-0812">Transmembrane</keyword>
<evidence type="ECO:0000259" key="7">
    <source>
        <dbReference type="PROSITE" id="PS50850"/>
    </source>
</evidence>
<comment type="subcellular location">
    <subcellularLocation>
        <location evidence="1">Membrane</location>
        <topology evidence="1">Multi-pass membrane protein</topology>
    </subcellularLocation>
</comment>